<keyword evidence="3" id="KW-0963">Cytoplasm</keyword>
<dbReference type="RefSeq" id="WP_088271018.1">
    <property type="nucleotide sequence ID" value="NZ_BMKI01000003.1"/>
</dbReference>
<evidence type="ECO:0000256" key="5">
    <source>
        <dbReference type="ARBA" id="ARBA00022679"/>
    </source>
</evidence>
<keyword evidence="5" id="KW-0808">Transferase</keyword>
<accession>A0ABQ1P2Y9</accession>
<evidence type="ECO:0000256" key="7">
    <source>
        <dbReference type="ARBA" id="ARBA00022777"/>
    </source>
</evidence>
<reference evidence="10" key="1">
    <citation type="journal article" date="2019" name="Int. J. Syst. Evol. Microbiol.">
        <title>The Global Catalogue of Microorganisms (GCM) 10K type strain sequencing project: providing services to taxonomists for standard genome sequencing and annotation.</title>
        <authorList>
            <consortium name="The Broad Institute Genomics Platform"/>
            <consortium name="The Broad Institute Genome Sequencing Center for Infectious Disease"/>
            <person name="Wu L."/>
            <person name="Ma J."/>
        </authorList>
    </citation>
    <scope>NUCLEOTIDE SEQUENCE [LARGE SCALE GENOMIC DNA]</scope>
    <source>
        <strain evidence="10">CGMCC 1.15942</strain>
    </source>
</reference>
<evidence type="ECO:0000313" key="9">
    <source>
        <dbReference type="EMBL" id="GGC90139.1"/>
    </source>
</evidence>
<keyword evidence="7" id="KW-0418">Kinase</keyword>
<dbReference type="EMBL" id="BMKI01000003">
    <property type="protein sequence ID" value="GGC90139.1"/>
    <property type="molecule type" value="Genomic_DNA"/>
</dbReference>
<dbReference type="CDD" id="cd00001">
    <property type="entry name" value="PTS_IIB_man"/>
    <property type="match status" value="1"/>
</dbReference>
<organism evidence="9 10">
    <name type="scientific">Enterococcus wangshanyuanii</name>
    <dbReference type="NCBI Taxonomy" id="2005703"/>
    <lineage>
        <taxon>Bacteria</taxon>
        <taxon>Bacillati</taxon>
        <taxon>Bacillota</taxon>
        <taxon>Bacilli</taxon>
        <taxon>Lactobacillales</taxon>
        <taxon>Enterococcaceae</taxon>
        <taxon>Enterococcus</taxon>
    </lineage>
</organism>
<dbReference type="Gene3D" id="3.40.35.10">
    <property type="entry name" value="Phosphotransferase system, sorbose subfamily IIB component"/>
    <property type="match status" value="1"/>
</dbReference>
<comment type="caution">
    <text evidence="9">The sequence shown here is derived from an EMBL/GenBank/DDBJ whole genome shotgun (WGS) entry which is preliminary data.</text>
</comment>
<evidence type="ECO:0000256" key="4">
    <source>
        <dbReference type="ARBA" id="ARBA00022597"/>
    </source>
</evidence>
<dbReference type="InterPro" id="IPR036667">
    <property type="entry name" value="PTS_IIB_sorbose-sp_sf"/>
</dbReference>
<dbReference type="PROSITE" id="PS51101">
    <property type="entry name" value="PTS_EIIB_TYPE_4"/>
    <property type="match status" value="1"/>
</dbReference>
<keyword evidence="2" id="KW-0813">Transport</keyword>
<name>A0ABQ1P2Y9_9ENTE</name>
<evidence type="ECO:0000313" key="10">
    <source>
        <dbReference type="Proteomes" id="UP000630615"/>
    </source>
</evidence>
<dbReference type="InterPro" id="IPR004720">
    <property type="entry name" value="PTS_IIB_sorbose-sp"/>
</dbReference>
<comment type="subcellular location">
    <subcellularLocation>
        <location evidence="1">Cytoplasm</location>
    </subcellularLocation>
</comment>
<keyword evidence="6" id="KW-0598">Phosphotransferase system</keyword>
<dbReference type="Proteomes" id="UP000630615">
    <property type="component" value="Unassembled WGS sequence"/>
</dbReference>
<proteinExistence type="predicted"/>
<dbReference type="Pfam" id="PF03830">
    <property type="entry name" value="PTSIIB_sorb"/>
    <property type="match status" value="1"/>
</dbReference>
<evidence type="ECO:0000259" key="8">
    <source>
        <dbReference type="PROSITE" id="PS51101"/>
    </source>
</evidence>
<evidence type="ECO:0000256" key="3">
    <source>
        <dbReference type="ARBA" id="ARBA00022490"/>
    </source>
</evidence>
<protein>
    <submittedName>
        <fullName evidence="9">PTS sugar transporter</fullName>
    </submittedName>
</protein>
<dbReference type="SUPFAM" id="SSF52728">
    <property type="entry name" value="PTS IIb component"/>
    <property type="match status" value="1"/>
</dbReference>
<sequence>MICFSRIDDRLIHGQVVTTWVNMYNIEQIIVLNDKIANDKTQKNILAMAAPQGIKVKAFPIEKFGEIIKTTEITRRTMLLFSSSVDVLTAVRAGVPIPSLNIGGMRYQEGRERLTKALAVTPEEKAAFKELLAGEMDITVQMVPNDEKINLKEVI</sequence>
<feature type="domain" description="PTS EIIB type-4" evidence="8">
    <location>
        <begin position="1"/>
        <end position="155"/>
    </location>
</feature>
<keyword evidence="4 9" id="KW-0762">Sugar transport</keyword>
<gene>
    <name evidence="9" type="primary">PTS-EII</name>
    <name evidence="9" type="ORF">GCM10011573_19690</name>
</gene>
<keyword evidence="10" id="KW-1185">Reference proteome</keyword>
<evidence type="ECO:0000256" key="6">
    <source>
        <dbReference type="ARBA" id="ARBA00022683"/>
    </source>
</evidence>
<evidence type="ECO:0000256" key="2">
    <source>
        <dbReference type="ARBA" id="ARBA00022448"/>
    </source>
</evidence>
<evidence type="ECO:0000256" key="1">
    <source>
        <dbReference type="ARBA" id="ARBA00004496"/>
    </source>
</evidence>